<dbReference type="PROSITE" id="PS50104">
    <property type="entry name" value="TIR"/>
    <property type="match status" value="1"/>
</dbReference>
<evidence type="ECO:0000313" key="3">
    <source>
        <dbReference type="Proteomes" id="UP000249396"/>
    </source>
</evidence>
<protein>
    <recommendedName>
        <fullName evidence="1">TIR domain-containing protein</fullName>
    </recommendedName>
</protein>
<dbReference type="GO" id="GO:0007165">
    <property type="term" value="P:signal transduction"/>
    <property type="evidence" value="ECO:0007669"/>
    <property type="project" value="InterPro"/>
</dbReference>
<dbReference type="AlphaFoldDB" id="A0A2W4RB16"/>
<dbReference type="Proteomes" id="UP000249396">
    <property type="component" value="Unassembled WGS sequence"/>
</dbReference>
<name>A0A2W4RB16_9GAMM</name>
<dbReference type="SUPFAM" id="SSF52200">
    <property type="entry name" value="Toll/Interleukin receptor TIR domain"/>
    <property type="match status" value="1"/>
</dbReference>
<dbReference type="EMBL" id="QJPH01000271">
    <property type="protein sequence ID" value="PZN81295.1"/>
    <property type="molecule type" value="Genomic_DNA"/>
</dbReference>
<evidence type="ECO:0000259" key="1">
    <source>
        <dbReference type="PROSITE" id="PS50104"/>
    </source>
</evidence>
<dbReference type="SMART" id="SM00255">
    <property type="entry name" value="TIR"/>
    <property type="match status" value="1"/>
</dbReference>
<reference evidence="2 3" key="1">
    <citation type="journal article" date="2018" name="Aquat. Microb. Ecol.">
        <title>Gammaproteobacterial methanotrophs dominate.</title>
        <authorList>
            <person name="Rissanen A.J."/>
            <person name="Saarenheimo J."/>
            <person name="Tiirola M."/>
            <person name="Peura S."/>
            <person name="Aalto S.L."/>
            <person name="Karvinen A."/>
            <person name="Nykanen H."/>
        </authorList>
    </citation>
    <scope>NUCLEOTIDE SEQUENCE [LARGE SCALE GENOMIC DNA]</scope>
    <source>
        <strain evidence="2">AMbin10</strain>
    </source>
</reference>
<organism evidence="2 3">
    <name type="scientific">Candidatus Methylumidiphilus alinenensis</name>
    <dbReference type="NCBI Taxonomy" id="2202197"/>
    <lineage>
        <taxon>Bacteria</taxon>
        <taxon>Pseudomonadati</taxon>
        <taxon>Pseudomonadota</taxon>
        <taxon>Gammaproteobacteria</taxon>
        <taxon>Methylococcales</taxon>
        <taxon>Candidatus Methylumidiphilus</taxon>
    </lineage>
</organism>
<sequence length="326" mass="37565">MVKVFFSYCHIDETYRNELEKHLMSLKRNGIIESWHDRRILAGEEWAGRIDDEIRSADIILLLVSSDFIASKYCYEIEMREALNRHERGEAVVIPIILRPCDWADLPFGKLQSANKDGKAVTKYLTLDDAFFEIATAIKDVANKIYERTNKSSKPQSIANFSCAKETVIVEKSLPRSSNLAIPKPFTDHDRDSFITESYEYISRFFEGSLEELQSRYPDVKTKFQKVDARSFEASAYRNGDQICKCGIWLSDSFGSRGPSTIAFCYSGVSQRNSFNEIMSVKDNGNVLGLEPMGMWFRYGAEKKLLTFEGAAEYYWSMFFEPMQRR</sequence>
<evidence type="ECO:0000313" key="2">
    <source>
        <dbReference type="EMBL" id="PZN81295.1"/>
    </source>
</evidence>
<dbReference type="Pfam" id="PF13676">
    <property type="entry name" value="TIR_2"/>
    <property type="match status" value="1"/>
</dbReference>
<accession>A0A2W4RB16</accession>
<dbReference type="InterPro" id="IPR035897">
    <property type="entry name" value="Toll_tir_struct_dom_sf"/>
</dbReference>
<feature type="domain" description="TIR" evidence="1">
    <location>
        <begin position="1"/>
        <end position="145"/>
    </location>
</feature>
<dbReference type="Gene3D" id="3.40.50.10140">
    <property type="entry name" value="Toll/interleukin-1 receptor homology (TIR) domain"/>
    <property type="match status" value="1"/>
</dbReference>
<gene>
    <name evidence="2" type="ORF">DM484_08735</name>
</gene>
<proteinExistence type="predicted"/>
<dbReference type="InterPro" id="IPR000157">
    <property type="entry name" value="TIR_dom"/>
</dbReference>
<comment type="caution">
    <text evidence="2">The sequence shown here is derived from an EMBL/GenBank/DDBJ whole genome shotgun (WGS) entry which is preliminary data.</text>
</comment>